<feature type="region of interest" description="Disordered" evidence="1">
    <location>
        <begin position="26"/>
        <end position="65"/>
    </location>
</feature>
<proteinExistence type="predicted"/>
<reference evidence="2" key="1">
    <citation type="submission" date="2023-07" db="EMBL/GenBank/DDBJ databases">
        <title>Genome content predicts the carbon catabolic preferences of heterotrophic bacteria.</title>
        <authorList>
            <person name="Gralka M."/>
        </authorList>
    </citation>
    <scope>NUCLEOTIDE SEQUENCE</scope>
    <source>
        <strain evidence="2">5G01</strain>
    </source>
</reference>
<gene>
    <name evidence="2" type="ORF">Q8W30_17200</name>
</gene>
<dbReference type="Proteomes" id="UP001177341">
    <property type="component" value="Unassembled WGS sequence"/>
</dbReference>
<keyword evidence="3" id="KW-1185">Reference proteome</keyword>
<organism evidence="2 3">
    <name type="scientific">Neptunomonas phycophila</name>
    <dbReference type="NCBI Taxonomy" id="1572645"/>
    <lineage>
        <taxon>Bacteria</taxon>
        <taxon>Pseudomonadati</taxon>
        <taxon>Pseudomonadota</taxon>
        <taxon>Gammaproteobacteria</taxon>
        <taxon>Oceanospirillales</taxon>
        <taxon>Oceanospirillaceae</taxon>
        <taxon>Neptunomonas</taxon>
    </lineage>
</organism>
<evidence type="ECO:0000256" key="1">
    <source>
        <dbReference type="SAM" id="MobiDB-lite"/>
    </source>
</evidence>
<sequence>MNAQIKAVSAVFFLMLLAGCETVPMQDGQPPVEPASEDAQTNSPATSADKRSDPPQREPTVSGGDQINYLSGQLLTLQEQVIQIKADTAELRRNAQILLARLEMLNNQTVPSNGASNAASANVGPSLSPQNVEQLTAQLNNLLAQTQSSYELVSGYTAKGQWVLIRYDRFSGETWLADQNRWNLLEESTDILPSLYEVQVHRADKDIKGYVAARIDQKTGQTWWLRENTWQNFQ</sequence>
<name>A0ABT9EZ62_9GAMM</name>
<evidence type="ECO:0008006" key="4">
    <source>
        <dbReference type="Google" id="ProtNLM"/>
    </source>
</evidence>
<evidence type="ECO:0000313" key="3">
    <source>
        <dbReference type="Proteomes" id="UP001177341"/>
    </source>
</evidence>
<evidence type="ECO:0000313" key="2">
    <source>
        <dbReference type="EMBL" id="MDP2524305.1"/>
    </source>
</evidence>
<dbReference type="RefSeq" id="WP_215152548.1">
    <property type="nucleotide sequence ID" value="NZ_JAHHDZ010000016.1"/>
</dbReference>
<accession>A0ABT9EZ62</accession>
<dbReference type="EMBL" id="JAUYVO010000018">
    <property type="protein sequence ID" value="MDP2524305.1"/>
    <property type="molecule type" value="Genomic_DNA"/>
</dbReference>
<comment type="caution">
    <text evidence="2">The sequence shown here is derived from an EMBL/GenBank/DDBJ whole genome shotgun (WGS) entry which is preliminary data.</text>
</comment>
<protein>
    <recommendedName>
        <fullName evidence="4">Lipoprotein</fullName>
    </recommendedName>
</protein>
<dbReference type="PROSITE" id="PS51257">
    <property type="entry name" value="PROKAR_LIPOPROTEIN"/>
    <property type="match status" value="1"/>
</dbReference>